<feature type="compositionally biased region" description="Polar residues" evidence="2">
    <location>
        <begin position="504"/>
        <end position="518"/>
    </location>
</feature>
<proteinExistence type="predicted"/>
<feature type="compositionally biased region" description="Basic and acidic residues" evidence="2">
    <location>
        <begin position="519"/>
        <end position="535"/>
    </location>
</feature>
<feature type="compositionally biased region" description="Gly residues" evidence="2">
    <location>
        <begin position="252"/>
        <end position="265"/>
    </location>
</feature>
<feature type="region of interest" description="Disordered" evidence="2">
    <location>
        <begin position="497"/>
        <end position="536"/>
    </location>
</feature>
<feature type="compositionally biased region" description="Basic and acidic residues" evidence="2">
    <location>
        <begin position="297"/>
        <end position="311"/>
    </location>
</feature>
<evidence type="ECO:0000256" key="2">
    <source>
        <dbReference type="SAM" id="MobiDB-lite"/>
    </source>
</evidence>
<organism evidence="3 4">
    <name type="scientific">Chara braunii</name>
    <name type="common">Braun's stonewort</name>
    <dbReference type="NCBI Taxonomy" id="69332"/>
    <lineage>
        <taxon>Eukaryota</taxon>
        <taxon>Viridiplantae</taxon>
        <taxon>Streptophyta</taxon>
        <taxon>Charophyceae</taxon>
        <taxon>Charales</taxon>
        <taxon>Characeae</taxon>
        <taxon>Chara</taxon>
    </lineage>
</organism>
<dbReference type="Proteomes" id="UP000265515">
    <property type="component" value="Unassembled WGS sequence"/>
</dbReference>
<sequence>MEALLLLLDHSSTAVVAAVLGVLTNLSVNTNARRRLLNIGGTEKLIRSVGRWLDLDVGLVLEEREDNEEEEEYDMAASFANFALMLPEGQGDDGCQSILEDEVRREGNGTPAGDILPAETEKTMFTSSGFCNDRFTECGRDQFRSVHTGPIPVTQEGFCNTLQRSGDRVGGIGHGTFTHRMEEPARGEAASHSYACADSDDDPFNNKHIPHEACRLSGWKFGQHTWGGITNNRTHCDNEIGSERYGTNDDGNGAGGGGGGGGDGGGSHDDDDENVLERSDAKMGETLEVSATNGSGQDRKTSDDQEKEKRGQISVLGGQHSNVIFRQDNVQTLRMETCMSADESNPSRGHLLRNHRGEANGKSTRVTERSCSVSKQACNNSEHPERDGNRKNKSNRNRAPKFATSGNEHHVGASEQLKNCRLSTYNGGKQAQVLAGDQGITHLGIDKMSGRSPGVAIQSKTSPHRKGNSGGKEGSCHVQRKAGEGQHYKTLHERHFRPQRTAAECNSTGDGLNGQTSRELTDENAKESDGQRDRGTCVTDYGSMLGGTADHHRHHKDHRCDNVDVSRKVRGKDRDLRERGLIRVSTSVKPATNVVGHHVLTRSDSMKRSRQTPSGIQTPSMSMCLENSTRERHTSAKWHENEVSNHHGRWLNGTKQSADGPLKQEACMWYWRGRTCLWSLAAAACKVLYNVFAQGGSRGSSCLAGNPTMEGLKNTEQDSEGTAKLGNLVILGGKEASSSPTSFDLSACESLTSYQESKINSLQNKEVRVLVELLTCAMRYIQQVGREDTVPRLPTATSDSFGGTEPGTAANREADEDGKCQIIIQRPDFHSAAESRSSKECPLIQKQPQEVASSMENPASVSFASHTNADQGNINQSYAPFCTLQSTNSLSESRRQRRNCPEGSIEQDSLATNAQLNQMMVEPESFLVDDVQLQPKPVQKADCGILKQHSTKACKAWQARAVRDPVMENHCEGFPNLNAPAMELFPPTPPPPPPPLTMTSERRAGTKHVPHSSNDSDRTQKSLHKPLWFEPCGSIDKDRVSRRSGAAYGHGSYQLNHRNEDIQNAPPLPSATVFSRNRNRFA</sequence>
<feature type="region of interest" description="Disordered" evidence="2">
    <location>
        <begin position="791"/>
        <end position="814"/>
    </location>
</feature>
<gene>
    <name evidence="3" type="ORF">CBR_g31131</name>
</gene>
<reference evidence="3 4" key="1">
    <citation type="journal article" date="2018" name="Cell">
        <title>The Chara Genome: Secondary Complexity and Implications for Plant Terrestrialization.</title>
        <authorList>
            <person name="Nishiyama T."/>
            <person name="Sakayama H."/>
            <person name="Vries J.D."/>
            <person name="Buschmann H."/>
            <person name="Saint-Marcoux D."/>
            <person name="Ullrich K.K."/>
            <person name="Haas F.B."/>
            <person name="Vanderstraeten L."/>
            <person name="Becker D."/>
            <person name="Lang D."/>
            <person name="Vosolsobe S."/>
            <person name="Rombauts S."/>
            <person name="Wilhelmsson P.K.I."/>
            <person name="Janitza P."/>
            <person name="Kern R."/>
            <person name="Heyl A."/>
            <person name="Rumpler F."/>
            <person name="Villalobos L.I.A.C."/>
            <person name="Clay J.M."/>
            <person name="Skokan R."/>
            <person name="Toyoda A."/>
            <person name="Suzuki Y."/>
            <person name="Kagoshima H."/>
            <person name="Schijlen E."/>
            <person name="Tajeshwar N."/>
            <person name="Catarino B."/>
            <person name="Hetherington A.J."/>
            <person name="Saltykova A."/>
            <person name="Bonnot C."/>
            <person name="Breuninger H."/>
            <person name="Symeonidi A."/>
            <person name="Radhakrishnan G.V."/>
            <person name="Van Nieuwerburgh F."/>
            <person name="Deforce D."/>
            <person name="Chang C."/>
            <person name="Karol K.G."/>
            <person name="Hedrich R."/>
            <person name="Ulvskov P."/>
            <person name="Glockner G."/>
            <person name="Delwiche C.F."/>
            <person name="Petrasek J."/>
            <person name="Van de Peer Y."/>
            <person name="Friml J."/>
            <person name="Beilby M."/>
            <person name="Dolan L."/>
            <person name="Kohara Y."/>
            <person name="Sugano S."/>
            <person name="Fujiyama A."/>
            <person name="Delaux P.-M."/>
            <person name="Quint M."/>
            <person name="TheiBen G."/>
            <person name="Hagemann M."/>
            <person name="Harholt J."/>
            <person name="Dunand C."/>
            <person name="Zachgo S."/>
            <person name="Langdale J."/>
            <person name="Maumus F."/>
            <person name="Straeten D.V.D."/>
            <person name="Gould S.B."/>
            <person name="Rensing S.A."/>
        </authorList>
    </citation>
    <scope>NUCLEOTIDE SEQUENCE [LARGE SCALE GENOMIC DNA]</scope>
    <source>
        <strain evidence="3 4">S276</strain>
    </source>
</reference>
<feature type="compositionally biased region" description="Pro residues" evidence="2">
    <location>
        <begin position="986"/>
        <end position="996"/>
    </location>
</feature>
<feature type="region of interest" description="Disordered" evidence="2">
    <location>
        <begin position="986"/>
        <end position="1082"/>
    </location>
</feature>
<evidence type="ECO:0000256" key="1">
    <source>
        <dbReference type="PROSITE-ProRule" id="PRU00259"/>
    </source>
</evidence>
<keyword evidence="4" id="KW-1185">Reference proteome</keyword>
<evidence type="ECO:0000313" key="4">
    <source>
        <dbReference type="Proteomes" id="UP000265515"/>
    </source>
</evidence>
<feature type="region of interest" description="Disordered" evidence="2">
    <location>
        <begin position="888"/>
        <end position="907"/>
    </location>
</feature>
<feature type="region of interest" description="Disordered" evidence="2">
    <location>
        <begin position="241"/>
        <end position="320"/>
    </location>
</feature>
<comment type="caution">
    <text evidence="3">The sequence shown here is derived from an EMBL/GenBank/DDBJ whole genome shotgun (WGS) entry which is preliminary data.</text>
</comment>
<feature type="region of interest" description="Disordered" evidence="2">
    <location>
        <begin position="444"/>
        <end position="478"/>
    </location>
</feature>
<name>A0A388LEE4_CHABU</name>
<feature type="compositionally biased region" description="Polar residues" evidence="2">
    <location>
        <begin position="361"/>
        <end position="381"/>
    </location>
</feature>
<dbReference type="AlphaFoldDB" id="A0A388LEE4"/>
<feature type="repeat" description="ARM" evidence="1">
    <location>
        <begin position="1"/>
        <end position="41"/>
    </location>
</feature>
<evidence type="ECO:0000313" key="3">
    <source>
        <dbReference type="EMBL" id="GBG80671.1"/>
    </source>
</evidence>
<dbReference type="InterPro" id="IPR000225">
    <property type="entry name" value="Armadillo"/>
</dbReference>
<dbReference type="PROSITE" id="PS50176">
    <property type="entry name" value="ARM_REPEAT"/>
    <property type="match status" value="1"/>
</dbReference>
<feature type="compositionally biased region" description="Basic and acidic residues" evidence="2">
    <location>
        <begin position="275"/>
        <end position="285"/>
    </location>
</feature>
<dbReference type="EMBL" id="BFEA01000353">
    <property type="protein sequence ID" value="GBG80671.1"/>
    <property type="molecule type" value="Genomic_DNA"/>
</dbReference>
<feature type="region of interest" description="Disordered" evidence="2">
    <location>
        <begin position="341"/>
        <end position="414"/>
    </location>
</feature>
<accession>A0A388LEE4</accession>
<dbReference type="Gramene" id="GBG80671">
    <property type="protein sequence ID" value="GBG80671"/>
    <property type="gene ID" value="CBR_g31131"/>
</dbReference>
<protein>
    <submittedName>
        <fullName evidence="3">Uncharacterized protein</fullName>
    </submittedName>
</protein>